<name>A0ABV0KJQ3_9CYAN</name>
<dbReference type="Proteomes" id="UP001476950">
    <property type="component" value="Unassembled WGS sequence"/>
</dbReference>
<gene>
    <name evidence="1" type="ORF">NDI38_12455</name>
</gene>
<sequence>MSFGKHQILFIFFRCFVAAIVTHSSSQSKVLTLVAGLYEAEEYRGEAIVQSQLEALMLTAKQVLRSQRYAR</sequence>
<evidence type="ECO:0000313" key="2">
    <source>
        <dbReference type="Proteomes" id="UP001476950"/>
    </source>
</evidence>
<evidence type="ECO:0000313" key="1">
    <source>
        <dbReference type="EMBL" id="MEP1059251.1"/>
    </source>
</evidence>
<protein>
    <recommendedName>
        <fullName evidence="3">Secreted protein</fullName>
    </recommendedName>
</protein>
<dbReference type="RefSeq" id="WP_190449008.1">
    <property type="nucleotide sequence ID" value="NZ_JAMPLM010000009.1"/>
</dbReference>
<dbReference type="EMBL" id="JAMPLM010000009">
    <property type="protein sequence ID" value="MEP1059251.1"/>
    <property type="molecule type" value="Genomic_DNA"/>
</dbReference>
<organism evidence="1 2">
    <name type="scientific">Stenomitos frigidus AS-A4</name>
    <dbReference type="NCBI Taxonomy" id="2933935"/>
    <lineage>
        <taxon>Bacteria</taxon>
        <taxon>Bacillati</taxon>
        <taxon>Cyanobacteriota</taxon>
        <taxon>Cyanophyceae</taxon>
        <taxon>Leptolyngbyales</taxon>
        <taxon>Leptolyngbyaceae</taxon>
        <taxon>Stenomitos</taxon>
    </lineage>
</organism>
<evidence type="ECO:0008006" key="3">
    <source>
        <dbReference type="Google" id="ProtNLM"/>
    </source>
</evidence>
<keyword evidence="2" id="KW-1185">Reference proteome</keyword>
<accession>A0ABV0KJQ3</accession>
<proteinExistence type="predicted"/>
<comment type="caution">
    <text evidence="1">The sequence shown here is derived from an EMBL/GenBank/DDBJ whole genome shotgun (WGS) entry which is preliminary data.</text>
</comment>
<reference evidence="1 2" key="1">
    <citation type="submission" date="2022-04" db="EMBL/GenBank/DDBJ databases">
        <title>Positive selection, recombination, and allopatry shape intraspecific diversity of widespread and dominant cyanobacteria.</title>
        <authorList>
            <person name="Wei J."/>
            <person name="Shu W."/>
            <person name="Hu C."/>
        </authorList>
    </citation>
    <scope>NUCLEOTIDE SEQUENCE [LARGE SCALE GENOMIC DNA]</scope>
    <source>
        <strain evidence="1 2">AS-A4</strain>
    </source>
</reference>